<proteinExistence type="predicted"/>
<dbReference type="SUPFAM" id="SSF46689">
    <property type="entry name" value="Homeodomain-like"/>
    <property type="match status" value="1"/>
</dbReference>
<sequence>MKDQLSCSEITKRKIAAALKELMQTTPFEKITVSDISNKCEMHRQTFYYHFQDRYELLDWLLYNEIISKLVENFSYETMEENFLTLFNTMYNDKKFYQNAVKINMGDVYSYLSKVAINQFEKIIKEVIKKNYLSPISDDQSAIAEFFGFGLGGVIISWVDKGMKETPQEKANKVKSFVEQIRIIVSKK</sequence>
<reference evidence="4 5" key="1">
    <citation type="submission" date="2017-02" db="EMBL/GenBank/DDBJ databases">
        <authorList>
            <person name="Peterson S.W."/>
        </authorList>
    </citation>
    <scope>NUCLEOTIDE SEQUENCE [LARGE SCALE GENOMIC DNA]</scope>
    <source>
        <strain evidence="4 5">ATCC 51222</strain>
    </source>
</reference>
<gene>
    <name evidence="4" type="ORF">SAMN02745114_00481</name>
</gene>
<dbReference type="EMBL" id="FUWW01000004">
    <property type="protein sequence ID" value="SJZ42024.1"/>
    <property type="molecule type" value="Genomic_DNA"/>
</dbReference>
<accession>A0A1T4KHZ0</accession>
<dbReference type="InterPro" id="IPR012738">
    <property type="entry name" value="Tscrpt_reg_DhaS"/>
</dbReference>
<feature type="domain" description="HTH tetR-type" evidence="3">
    <location>
        <begin position="9"/>
        <end position="69"/>
    </location>
</feature>
<dbReference type="PROSITE" id="PS50977">
    <property type="entry name" value="HTH_TETR_2"/>
    <property type="match status" value="1"/>
</dbReference>
<evidence type="ECO:0000256" key="2">
    <source>
        <dbReference type="PROSITE-ProRule" id="PRU00335"/>
    </source>
</evidence>
<keyword evidence="1 2" id="KW-0238">DNA-binding</keyword>
<dbReference type="AlphaFoldDB" id="A0A1T4KHZ0"/>
<name>A0A1T4KHZ0_9FIRM</name>
<evidence type="ECO:0000259" key="3">
    <source>
        <dbReference type="PROSITE" id="PS50977"/>
    </source>
</evidence>
<dbReference type="Gene3D" id="1.10.357.10">
    <property type="entry name" value="Tetracycline Repressor, domain 2"/>
    <property type="match status" value="1"/>
</dbReference>
<dbReference type="InterPro" id="IPR001647">
    <property type="entry name" value="HTH_TetR"/>
</dbReference>
<dbReference type="GO" id="GO:0003677">
    <property type="term" value="F:DNA binding"/>
    <property type="evidence" value="ECO:0007669"/>
    <property type="project" value="UniProtKB-UniRule"/>
</dbReference>
<dbReference type="PANTHER" id="PTHR43479">
    <property type="entry name" value="ACREF/ENVCD OPERON REPRESSOR-RELATED"/>
    <property type="match status" value="1"/>
</dbReference>
<organism evidence="4 5">
    <name type="scientific">Eubacterium coprostanoligenes</name>
    <dbReference type="NCBI Taxonomy" id="290054"/>
    <lineage>
        <taxon>Bacteria</taxon>
        <taxon>Bacillati</taxon>
        <taxon>Bacillota</taxon>
        <taxon>Clostridia</taxon>
        <taxon>Eubacteriales</taxon>
        <taxon>Eubacteriaceae</taxon>
        <taxon>Eubacterium</taxon>
    </lineage>
</organism>
<dbReference type="InterPro" id="IPR009057">
    <property type="entry name" value="Homeodomain-like_sf"/>
</dbReference>
<dbReference type="Pfam" id="PF14278">
    <property type="entry name" value="TetR_C_8"/>
    <property type="match status" value="1"/>
</dbReference>
<dbReference type="Pfam" id="PF00440">
    <property type="entry name" value="TetR_N"/>
    <property type="match status" value="1"/>
</dbReference>
<evidence type="ECO:0000313" key="4">
    <source>
        <dbReference type="EMBL" id="SJZ42024.1"/>
    </source>
</evidence>
<keyword evidence="5" id="KW-1185">Reference proteome</keyword>
<dbReference type="PANTHER" id="PTHR43479:SF7">
    <property type="entry name" value="TETR-FAMILY TRANSCRIPTIONAL REGULATOR"/>
    <property type="match status" value="1"/>
</dbReference>
<dbReference type="InterPro" id="IPR050624">
    <property type="entry name" value="HTH-type_Tx_Regulator"/>
</dbReference>
<evidence type="ECO:0000313" key="5">
    <source>
        <dbReference type="Proteomes" id="UP000190657"/>
    </source>
</evidence>
<dbReference type="STRING" id="290054.SAMN02745114_00481"/>
<dbReference type="OrthoDB" id="9810250at2"/>
<feature type="DNA-binding region" description="H-T-H motif" evidence="2">
    <location>
        <begin position="32"/>
        <end position="51"/>
    </location>
</feature>
<dbReference type="Proteomes" id="UP000190657">
    <property type="component" value="Unassembled WGS sequence"/>
</dbReference>
<evidence type="ECO:0000256" key="1">
    <source>
        <dbReference type="ARBA" id="ARBA00023125"/>
    </source>
</evidence>
<dbReference type="RefSeq" id="WP_078767984.1">
    <property type="nucleotide sequence ID" value="NZ_FUWW01000004.1"/>
</dbReference>
<dbReference type="NCBIfam" id="TIGR02366">
    <property type="entry name" value="DHAK_reg"/>
    <property type="match status" value="1"/>
</dbReference>
<protein>
    <submittedName>
        <fullName evidence="4">Transcriptional regulator, TetR family</fullName>
    </submittedName>
</protein>
<dbReference type="InterPro" id="IPR039532">
    <property type="entry name" value="TetR_C_Firmicutes"/>
</dbReference>